<organism evidence="12 13">
    <name type="scientific">Leptobrachium leishanense</name>
    <name type="common">Leishan spiny toad</name>
    <dbReference type="NCBI Taxonomy" id="445787"/>
    <lineage>
        <taxon>Eukaryota</taxon>
        <taxon>Metazoa</taxon>
        <taxon>Chordata</taxon>
        <taxon>Craniata</taxon>
        <taxon>Vertebrata</taxon>
        <taxon>Euteleostomi</taxon>
        <taxon>Amphibia</taxon>
        <taxon>Batrachia</taxon>
        <taxon>Anura</taxon>
        <taxon>Pelobatoidea</taxon>
        <taxon>Megophryidae</taxon>
        <taxon>Leptobrachium</taxon>
    </lineage>
</organism>
<evidence type="ECO:0000256" key="4">
    <source>
        <dbReference type="ARBA" id="ARBA00022729"/>
    </source>
</evidence>
<dbReference type="Ensembl" id="ENSLLET00000047959.1">
    <property type="protein sequence ID" value="ENSLLEP00000046123.1"/>
    <property type="gene ID" value="ENSLLEG00000029254.1"/>
</dbReference>
<feature type="disulfide bond" evidence="8">
    <location>
        <begin position="98"/>
        <end position="103"/>
    </location>
</feature>
<feature type="domain" description="Insulin-like" evidence="11">
    <location>
        <begin position="57"/>
        <end position="112"/>
    </location>
</feature>
<dbReference type="GO" id="GO:0005159">
    <property type="term" value="F:insulin-like growth factor receptor binding"/>
    <property type="evidence" value="ECO:0007669"/>
    <property type="project" value="TreeGrafter"/>
</dbReference>
<dbReference type="GO" id="GO:0005179">
    <property type="term" value="F:hormone activity"/>
    <property type="evidence" value="ECO:0007669"/>
    <property type="project" value="InterPro"/>
</dbReference>
<dbReference type="Pfam" id="PF08365">
    <property type="entry name" value="IGF2_C"/>
    <property type="match status" value="1"/>
</dbReference>
<dbReference type="GO" id="GO:0046628">
    <property type="term" value="P:positive regulation of insulin receptor signaling pathway"/>
    <property type="evidence" value="ECO:0007669"/>
    <property type="project" value="TreeGrafter"/>
</dbReference>
<reference evidence="12" key="2">
    <citation type="submission" date="2025-09" db="UniProtKB">
        <authorList>
            <consortium name="Ensembl"/>
        </authorList>
    </citation>
    <scope>IDENTIFICATION</scope>
</reference>
<evidence type="ECO:0000313" key="12">
    <source>
        <dbReference type="Ensembl" id="ENSLLEP00000046123.1"/>
    </source>
</evidence>
<keyword evidence="13" id="KW-1185">Reference proteome</keyword>
<accession>A0A8C5R3I1</accession>
<dbReference type="GeneTree" id="ENSGT00940000160745"/>
<dbReference type="Proteomes" id="UP000694569">
    <property type="component" value="Unplaced"/>
</dbReference>
<dbReference type="CDD" id="cd04368">
    <property type="entry name" value="IlGF"/>
    <property type="match status" value="1"/>
</dbReference>
<keyword evidence="5" id="KW-0339">Growth factor</keyword>
<dbReference type="OrthoDB" id="9449995at2759"/>
<dbReference type="PRINTS" id="PR00276">
    <property type="entry name" value="INSULINFAMLY"/>
</dbReference>
<evidence type="ECO:0000256" key="3">
    <source>
        <dbReference type="ARBA" id="ARBA00022525"/>
    </source>
</evidence>
<feature type="region of interest" description="Disordered" evidence="10">
    <location>
        <begin position="186"/>
        <end position="213"/>
    </location>
</feature>
<feature type="compositionally biased region" description="Polar residues" evidence="10">
    <location>
        <begin position="204"/>
        <end position="213"/>
    </location>
</feature>
<feature type="disulfide bond" evidence="8">
    <location>
        <begin position="60"/>
        <end position="99"/>
    </location>
</feature>
<dbReference type="GO" id="GO:0045944">
    <property type="term" value="P:positive regulation of transcription by RNA polymerase II"/>
    <property type="evidence" value="ECO:0007669"/>
    <property type="project" value="TreeGrafter"/>
</dbReference>
<dbReference type="Gene3D" id="1.10.100.10">
    <property type="entry name" value="Insulin-like"/>
    <property type="match status" value="1"/>
</dbReference>
<dbReference type="SUPFAM" id="SSF56994">
    <property type="entry name" value="Insulin-like"/>
    <property type="match status" value="1"/>
</dbReference>
<evidence type="ECO:0000256" key="10">
    <source>
        <dbReference type="SAM" id="MobiDB-lite"/>
    </source>
</evidence>
<dbReference type="InterPro" id="IPR036438">
    <property type="entry name" value="Insulin-like_sf"/>
</dbReference>
<evidence type="ECO:0000259" key="11">
    <source>
        <dbReference type="SMART" id="SM00078"/>
    </source>
</evidence>
<feature type="disulfide bond" evidence="8">
    <location>
        <begin position="72"/>
        <end position="112"/>
    </location>
</feature>
<dbReference type="FunFam" id="1.10.100.10:FF:000002">
    <property type="entry name" value="Insulin-like growth factor II preproprotein"/>
    <property type="match status" value="1"/>
</dbReference>
<keyword evidence="3 9" id="KW-0964">Secreted</keyword>
<keyword evidence="6 8" id="KW-1015">Disulfide bond</keyword>
<dbReference type="PRINTS" id="PR02002">
    <property type="entry name" value="INSLNLIKEGF"/>
</dbReference>
<name>A0A8C5R3I1_9ANUR</name>
<dbReference type="InterPro" id="IPR022353">
    <property type="entry name" value="Insulin_CS"/>
</dbReference>
<dbReference type="SMART" id="SM00078">
    <property type="entry name" value="IlGF"/>
    <property type="match status" value="1"/>
</dbReference>
<protein>
    <submittedName>
        <fullName evidence="12">Insulin like growth factor 2</fullName>
    </submittedName>
</protein>
<dbReference type="InterPro" id="IPR013576">
    <property type="entry name" value="IGF2_C"/>
</dbReference>
<dbReference type="GO" id="GO:0008083">
    <property type="term" value="F:growth factor activity"/>
    <property type="evidence" value="ECO:0007669"/>
    <property type="project" value="UniProtKB-KW"/>
</dbReference>
<keyword evidence="4" id="KW-0732">Signal</keyword>
<evidence type="ECO:0000256" key="9">
    <source>
        <dbReference type="RuleBase" id="RU000406"/>
    </source>
</evidence>
<dbReference type="PANTHER" id="PTHR46886">
    <property type="entry name" value="INSULIN-LIKE GROWTH FACTOR II"/>
    <property type="match status" value="1"/>
</dbReference>
<dbReference type="GO" id="GO:1905564">
    <property type="term" value="P:positive regulation of vascular endothelial cell proliferation"/>
    <property type="evidence" value="ECO:0007669"/>
    <property type="project" value="TreeGrafter"/>
</dbReference>
<dbReference type="Pfam" id="PF00049">
    <property type="entry name" value="Insulin"/>
    <property type="match status" value="2"/>
</dbReference>
<dbReference type="GO" id="GO:0051147">
    <property type="term" value="P:regulation of muscle cell differentiation"/>
    <property type="evidence" value="ECO:0007669"/>
    <property type="project" value="TreeGrafter"/>
</dbReference>
<dbReference type="GO" id="GO:0005615">
    <property type="term" value="C:extracellular space"/>
    <property type="evidence" value="ECO:0007669"/>
    <property type="project" value="InterPro"/>
</dbReference>
<dbReference type="GO" id="GO:0043410">
    <property type="term" value="P:positive regulation of MAPK cascade"/>
    <property type="evidence" value="ECO:0007669"/>
    <property type="project" value="TreeGrafter"/>
</dbReference>
<proteinExistence type="inferred from homology"/>
<dbReference type="InterPro" id="IPR022352">
    <property type="entry name" value="Ins/IGF/rlx"/>
</dbReference>
<dbReference type="PROSITE" id="PS00262">
    <property type="entry name" value="INSULIN"/>
    <property type="match status" value="1"/>
</dbReference>
<dbReference type="GO" id="GO:0042104">
    <property type="term" value="P:positive regulation of activated T cell proliferation"/>
    <property type="evidence" value="ECO:0007669"/>
    <property type="project" value="TreeGrafter"/>
</dbReference>
<dbReference type="AlphaFoldDB" id="A0A8C5R3I1"/>
<gene>
    <name evidence="12" type="primary">IGF2</name>
</gene>
<dbReference type="GO" id="GO:0043539">
    <property type="term" value="F:protein serine/threonine kinase activator activity"/>
    <property type="evidence" value="ECO:0007669"/>
    <property type="project" value="TreeGrafter"/>
</dbReference>
<reference evidence="12" key="1">
    <citation type="submission" date="2025-08" db="UniProtKB">
        <authorList>
            <consortium name="Ensembl"/>
        </authorList>
    </citation>
    <scope>IDENTIFICATION</scope>
</reference>
<dbReference type="InterPro" id="IPR016179">
    <property type="entry name" value="Insulin-like"/>
</dbReference>
<evidence type="ECO:0000313" key="13">
    <source>
        <dbReference type="Proteomes" id="UP000694569"/>
    </source>
</evidence>
<dbReference type="PRINTS" id="PR02006">
    <property type="entry name" value="INSLNLIKEGF2"/>
</dbReference>
<comment type="subcellular location">
    <subcellularLocation>
        <location evidence="1 9">Secreted</location>
    </subcellularLocation>
</comment>
<evidence type="ECO:0000256" key="6">
    <source>
        <dbReference type="ARBA" id="ARBA00023157"/>
    </source>
</evidence>
<evidence type="ECO:0000256" key="1">
    <source>
        <dbReference type="ARBA" id="ARBA00004613"/>
    </source>
</evidence>
<dbReference type="InterPro" id="IPR022334">
    <property type="entry name" value="IGF2"/>
</dbReference>
<comment type="similarity">
    <text evidence="2 9">Belongs to the insulin family.</text>
</comment>
<evidence type="ECO:0000256" key="7">
    <source>
        <dbReference type="ARBA" id="ARBA00058254"/>
    </source>
</evidence>
<comment type="function">
    <text evidence="7">The insulin-like growth factors, isolated from plasma, are structurally and functionally related to insulin but have a much higher growth-promoting activity. Promotes anterior neural development. Acts as a ligand for integrin which is required for IGF2 signaling.</text>
</comment>
<dbReference type="PANTHER" id="PTHR46886:SF3">
    <property type="entry name" value="INSULIN-LIKE GROWTH FACTOR II-A"/>
    <property type="match status" value="1"/>
</dbReference>
<evidence type="ECO:0000256" key="8">
    <source>
        <dbReference type="PIRSR" id="PIRSR622350-50"/>
    </source>
</evidence>
<dbReference type="InterPro" id="IPR022350">
    <property type="entry name" value="IGF-1/2"/>
</dbReference>
<evidence type="ECO:0000256" key="2">
    <source>
        <dbReference type="ARBA" id="ARBA00009034"/>
    </source>
</evidence>
<evidence type="ECO:0000256" key="5">
    <source>
        <dbReference type="ARBA" id="ARBA00023030"/>
    </source>
</evidence>
<sequence>MEHLKCKNRNSTNTICRQVESASMQLPKMSVTRHLLLLLFTFLTYTLDSAKAYGTPETLCGGELVDTLQFVCGDRGFYFSRNNGRLNRRASRGIVEECCFRSCDLELLETYCAKPAKNERDLSTAPATSLPPLNKELYHKHSHSKYSKYDIWQRKSPQRLRRGVPAIVRARQYRWRVQEIEESEQAMSHRPISSLPRKRPLRLQQASEPSFHN</sequence>